<evidence type="ECO:0000313" key="2">
    <source>
        <dbReference type="EMBL" id="PZG02976.1"/>
    </source>
</evidence>
<accession>A0A2W2CTX4</accession>
<keyword evidence="3" id="KW-1185">Reference proteome</keyword>
<dbReference type="RefSeq" id="WP_111132163.1">
    <property type="nucleotide sequence ID" value="NZ_POUB01000002.1"/>
</dbReference>
<proteinExistence type="predicted"/>
<organism evidence="2 3">
    <name type="scientific">Micromonospora deserti</name>
    <dbReference type="NCBI Taxonomy" id="2070366"/>
    <lineage>
        <taxon>Bacteria</taxon>
        <taxon>Bacillati</taxon>
        <taxon>Actinomycetota</taxon>
        <taxon>Actinomycetes</taxon>
        <taxon>Micromonosporales</taxon>
        <taxon>Micromonosporaceae</taxon>
        <taxon>Micromonospora</taxon>
    </lineage>
</organism>
<feature type="transmembrane region" description="Helical" evidence="1">
    <location>
        <begin position="173"/>
        <end position="196"/>
    </location>
</feature>
<dbReference type="Pfam" id="PF04854">
    <property type="entry name" value="DUF624"/>
    <property type="match status" value="1"/>
</dbReference>
<dbReference type="Proteomes" id="UP000248749">
    <property type="component" value="Unassembled WGS sequence"/>
</dbReference>
<keyword evidence="1" id="KW-0472">Membrane</keyword>
<feature type="transmembrane region" description="Helical" evidence="1">
    <location>
        <begin position="108"/>
        <end position="129"/>
    </location>
</feature>
<evidence type="ECO:0000256" key="1">
    <source>
        <dbReference type="SAM" id="Phobius"/>
    </source>
</evidence>
<dbReference type="AlphaFoldDB" id="A0A2W2CTX4"/>
<feature type="transmembrane region" description="Helical" evidence="1">
    <location>
        <begin position="135"/>
        <end position="161"/>
    </location>
</feature>
<protein>
    <recommendedName>
        <fullName evidence="4">DUF624 domain-containing protein</fullName>
    </recommendedName>
</protein>
<dbReference type="OrthoDB" id="4212508at2"/>
<keyword evidence="1" id="KW-1133">Transmembrane helix</keyword>
<feature type="transmembrane region" description="Helical" evidence="1">
    <location>
        <begin position="59"/>
        <end position="81"/>
    </location>
</feature>
<dbReference type="InterPro" id="IPR006938">
    <property type="entry name" value="DUF624"/>
</dbReference>
<keyword evidence="1" id="KW-0812">Transmembrane</keyword>
<comment type="caution">
    <text evidence="2">The sequence shown here is derived from an EMBL/GenBank/DDBJ whole genome shotgun (WGS) entry which is preliminary data.</text>
</comment>
<feature type="transmembrane region" description="Helical" evidence="1">
    <location>
        <begin position="32"/>
        <end position="53"/>
    </location>
</feature>
<evidence type="ECO:0008006" key="4">
    <source>
        <dbReference type="Google" id="ProtNLM"/>
    </source>
</evidence>
<dbReference type="EMBL" id="POUB01000002">
    <property type="protein sequence ID" value="PZG02976.1"/>
    <property type="molecule type" value="Genomic_DNA"/>
</dbReference>
<evidence type="ECO:0000313" key="3">
    <source>
        <dbReference type="Proteomes" id="UP000248749"/>
    </source>
</evidence>
<reference evidence="2 3" key="1">
    <citation type="submission" date="2018-01" db="EMBL/GenBank/DDBJ databases">
        <title>Draft genome sequence of Salinispora sp. 13K206.</title>
        <authorList>
            <person name="Sahin N."/>
            <person name="Saygin H."/>
            <person name="Ay H."/>
        </authorList>
    </citation>
    <scope>NUCLEOTIDE SEQUENCE [LARGE SCALE GENOMIC DNA]</scope>
    <source>
        <strain evidence="2 3">13K206</strain>
    </source>
</reference>
<name>A0A2W2CTX4_9ACTN</name>
<gene>
    <name evidence="2" type="ORF">C1I99_00190</name>
</gene>
<sequence length="237" mass="24907">MTAPTTRHRTLSGRVNVSADTWTTIWSFVHRVLVVNLGLAVTNLPLLAALAVVAQPWRYPVFFGLLSISVGPSLAAAFGYLGRAAAPPDQPPVRDFVRAYRRSFAPAVARWSATVALLAVLTTDIVVLHDSPSGVVLVPLLVVTAVLVLAAGVLVVALTVLAPHLGLGPAVRIAVYTAVRRSPLSLFSLVLLLVAVLSVNQAPLLGLATVPGCALVVVWANSRAALAHLLPDDEPEH</sequence>